<evidence type="ECO:0008006" key="3">
    <source>
        <dbReference type="Google" id="ProtNLM"/>
    </source>
</evidence>
<gene>
    <name evidence="1" type="ORF">H5410_056650</name>
</gene>
<comment type="caution">
    <text evidence="1">The sequence shown here is derived from an EMBL/GenBank/DDBJ whole genome shotgun (WGS) entry which is preliminary data.</text>
</comment>
<name>A0A9J5WMW1_SOLCO</name>
<keyword evidence="2" id="KW-1185">Reference proteome</keyword>
<evidence type="ECO:0000313" key="2">
    <source>
        <dbReference type="Proteomes" id="UP000824120"/>
    </source>
</evidence>
<organism evidence="1 2">
    <name type="scientific">Solanum commersonii</name>
    <name type="common">Commerson's wild potato</name>
    <name type="synonym">Commerson's nightshade</name>
    <dbReference type="NCBI Taxonomy" id="4109"/>
    <lineage>
        <taxon>Eukaryota</taxon>
        <taxon>Viridiplantae</taxon>
        <taxon>Streptophyta</taxon>
        <taxon>Embryophyta</taxon>
        <taxon>Tracheophyta</taxon>
        <taxon>Spermatophyta</taxon>
        <taxon>Magnoliopsida</taxon>
        <taxon>eudicotyledons</taxon>
        <taxon>Gunneridae</taxon>
        <taxon>Pentapetalae</taxon>
        <taxon>asterids</taxon>
        <taxon>lamiids</taxon>
        <taxon>Solanales</taxon>
        <taxon>Solanaceae</taxon>
        <taxon>Solanoideae</taxon>
        <taxon>Solaneae</taxon>
        <taxon>Solanum</taxon>
    </lineage>
</organism>
<dbReference type="PANTHER" id="PTHR34427">
    <property type="entry name" value="DUF4283 DOMAIN PROTEIN"/>
    <property type="match status" value="1"/>
</dbReference>
<dbReference type="EMBL" id="JACXVP010000011">
    <property type="protein sequence ID" value="KAG5576516.1"/>
    <property type="molecule type" value="Genomic_DNA"/>
</dbReference>
<sequence length="272" mass="31757">MADQVLQGEWIWKKEKIQLEWWSPVAGCCTDIQETEWTSIIAMGLPLHLWSEKTFKAIGDQCGGWLETKEETSLKNYLKWARLKIRGGQRVPSEVIIEDKGLIYIIPIWSEIPTRVDVREEWKNLQRFEKLLGDRMPTNIVPQTKLQSYMQRRDRRNIEHHTSFPHLIQSIREGDIIETEQGTAVMNSEIIGNKNTQLVEIEQWPVEDVQPLDTQMQTAVVDASLWVQLHACDVEKQVPNLSSYLQCRKRWLFVSHQVAQKTPRNQLSAFLL</sequence>
<protein>
    <recommendedName>
        <fullName evidence="3">DUF4283 domain-containing protein</fullName>
    </recommendedName>
</protein>
<dbReference type="Proteomes" id="UP000824120">
    <property type="component" value="Chromosome 11"/>
</dbReference>
<accession>A0A9J5WMW1</accession>
<dbReference type="AlphaFoldDB" id="A0A9J5WMW1"/>
<reference evidence="1 2" key="1">
    <citation type="submission" date="2020-09" db="EMBL/GenBank/DDBJ databases">
        <title>De no assembly of potato wild relative species, Solanum commersonii.</title>
        <authorList>
            <person name="Cho K."/>
        </authorList>
    </citation>
    <scope>NUCLEOTIDE SEQUENCE [LARGE SCALE GENOMIC DNA]</scope>
    <source>
        <strain evidence="1">LZ3.2</strain>
        <tissue evidence="1">Leaf</tissue>
    </source>
</reference>
<proteinExistence type="predicted"/>
<dbReference type="PANTHER" id="PTHR34427:SF10">
    <property type="entry name" value="DUF4283 DOMAIN-CONTAINING PROTEIN"/>
    <property type="match status" value="1"/>
</dbReference>
<evidence type="ECO:0000313" key="1">
    <source>
        <dbReference type="EMBL" id="KAG5576516.1"/>
    </source>
</evidence>